<dbReference type="Gene3D" id="3.30.505.50">
    <property type="entry name" value="Sigma 54 modulation/S30EA ribosomal protein, C-terminal domain"/>
    <property type="match status" value="1"/>
</dbReference>
<dbReference type="HAMAP" id="MF_00839">
    <property type="entry name" value="HPF"/>
    <property type="match status" value="1"/>
</dbReference>
<keyword evidence="6" id="KW-1185">Reference proteome</keyword>
<dbReference type="InterPro" id="IPR034694">
    <property type="entry name" value="HPF_long/plastid"/>
</dbReference>
<accession>A0ABN3J9M3</accession>
<keyword evidence="2" id="KW-0963">Cytoplasm</keyword>
<dbReference type="SUPFAM" id="SSF69754">
    <property type="entry name" value="Ribosome binding protein Y (YfiA homologue)"/>
    <property type="match status" value="1"/>
</dbReference>
<feature type="domain" description="Sigma 54 modulation/S30EA ribosomal protein C-terminal" evidence="4">
    <location>
        <begin position="224"/>
        <end position="277"/>
    </location>
</feature>
<comment type="similarity">
    <text evidence="2">Belongs to the HPF/YfiA ribosome-associated protein family. Long HPF subfamily.</text>
</comment>
<comment type="subcellular location">
    <subcellularLocation>
        <location evidence="2">Cytoplasm</location>
    </subcellularLocation>
</comment>
<keyword evidence="1 2" id="KW-0810">Translation regulation</keyword>
<dbReference type="PANTHER" id="PTHR33231">
    <property type="entry name" value="30S RIBOSOMAL PROTEIN"/>
    <property type="match status" value="1"/>
</dbReference>
<dbReference type="EMBL" id="BAAARW010000012">
    <property type="protein sequence ID" value="GAA2424061.1"/>
    <property type="molecule type" value="Genomic_DNA"/>
</dbReference>
<evidence type="ECO:0000256" key="1">
    <source>
        <dbReference type="ARBA" id="ARBA00022845"/>
    </source>
</evidence>
<proteinExistence type="inferred from homology"/>
<reference evidence="5 6" key="1">
    <citation type="journal article" date="2019" name="Int. J. Syst. Evol. Microbiol.">
        <title>The Global Catalogue of Microorganisms (GCM) 10K type strain sequencing project: providing services to taxonomists for standard genome sequencing and annotation.</title>
        <authorList>
            <consortium name="The Broad Institute Genomics Platform"/>
            <consortium name="The Broad Institute Genome Sequencing Center for Infectious Disease"/>
            <person name="Wu L."/>
            <person name="Ma J."/>
        </authorList>
    </citation>
    <scope>NUCLEOTIDE SEQUENCE [LARGE SCALE GENOMIC DNA]</scope>
    <source>
        <strain evidence="5 6">JCM 3325</strain>
    </source>
</reference>
<feature type="region of interest" description="Disordered" evidence="3">
    <location>
        <begin position="168"/>
        <end position="205"/>
    </location>
</feature>
<evidence type="ECO:0000259" key="4">
    <source>
        <dbReference type="Pfam" id="PF16321"/>
    </source>
</evidence>
<dbReference type="InterPro" id="IPR050574">
    <property type="entry name" value="HPF/YfiA_ribosome-assoc"/>
</dbReference>
<dbReference type="Proteomes" id="UP001501231">
    <property type="component" value="Unassembled WGS sequence"/>
</dbReference>
<evidence type="ECO:0000256" key="2">
    <source>
        <dbReference type="HAMAP-Rule" id="MF_00839"/>
    </source>
</evidence>
<protein>
    <recommendedName>
        <fullName evidence="2">Ribosome hibernation promoting factor</fullName>
        <shortName evidence="2">HPF</shortName>
    </recommendedName>
</protein>
<name>A0ABN3J9M3_9ACTN</name>
<evidence type="ECO:0000313" key="6">
    <source>
        <dbReference type="Proteomes" id="UP001501231"/>
    </source>
</evidence>
<dbReference type="InterPro" id="IPR038416">
    <property type="entry name" value="Ribosom_S30AE_C_sf"/>
</dbReference>
<gene>
    <name evidence="5" type="primary">raiA</name>
    <name evidence="2" type="synonym">hpf</name>
    <name evidence="5" type="ORF">GCM10010191_40300</name>
</gene>
<evidence type="ECO:0000256" key="3">
    <source>
        <dbReference type="SAM" id="MobiDB-lite"/>
    </source>
</evidence>
<comment type="caution">
    <text evidence="5">The sequence shown here is derived from an EMBL/GenBank/DDBJ whole genome shotgun (WGS) entry which is preliminary data.</text>
</comment>
<dbReference type="NCBIfam" id="TIGR00741">
    <property type="entry name" value="yfiA"/>
    <property type="match status" value="1"/>
</dbReference>
<dbReference type="Pfam" id="PF16321">
    <property type="entry name" value="Ribosom_S30AE_C"/>
    <property type="match status" value="1"/>
</dbReference>
<dbReference type="InterPro" id="IPR003489">
    <property type="entry name" value="RHF/RaiA"/>
</dbReference>
<dbReference type="PANTHER" id="PTHR33231:SF1">
    <property type="entry name" value="30S RIBOSOMAL PROTEIN"/>
    <property type="match status" value="1"/>
</dbReference>
<dbReference type="CDD" id="cd00552">
    <property type="entry name" value="RaiA"/>
    <property type="match status" value="1"/>
</dbReference>
<dbReference type="InterPro" id="IPR036567">
    <property type="entry name" value="RHF-like"/>
</dbReference>
<comment type="subunit">
    <text evidence="2">Interacts with 100S ribosomes.</text>
</comment>
<feature type="region of interest" description="Disordered" evidence="3">
    <location>
        <begin position="1"/>
        <end position="25"/>
    </location>
</feature>
<dbReference type="InterPro" id="IPR032528">
    <property type="entry name" value="Ribosom_S30AE_C"/>
</dbReference>
<comment type="function">
    <text evidence="2">Required for dimerization of active 70S ribosomes into 100S ribosomes in stationary phase; 100S ribosomes are translationally inactive and sometimes present during exponential growth.</text>
</comment>
<organism evidence="5 6">
    <name type="scientific">Actinomadura vinacea</name>
    <dbReference type="NCBI Taxonomy" id="115336"/>
    <lineage>
        <taxon>Bacteria</taxon>
        <taxon>Bacillati</taxon>
        <taxon>Actinomycetota</taxon>
        <taxon>Actinomycetes</taxon>
        <taxon>Streptosporangiales</taxon>
        <taxon>Thermomonosporaceae</taxon>
        <taxon>Actinomadura</taxon>
    </lineage>
</organism>
<dbReference type="Pfam" id="PF02482">
    <property type="entry name" value="Ribosomal_S30AE"/>
    <property type="match status" value="1"/>
</dbReference>
<dbReference type="Gene3D" id="3.30.160.100">
    <property type="entry name" value="Ribosome hibernation promotion factor-like"/>
    <property type="match status" value="1"/>
</dbReference>
<evidence type="ECO:0000313" key="5">
    <source>
        <dbReference type="EMBL" id="GAA2424061.1"/>
    </source>
</evidence>
<sequence length="283" mass="31544">MAKAPRAPQQADVGTKTRSAGRVRPHRVAAPAPRFDDAGRVENAIGRRGVSRVDIIVRGRHTDVNDRFRRHVDTKLAKIERLATKVRRVDVEVSQERNPRQADQRERVELTIRSRGPVIRAEAAADDRYGALDLALDKLESRLRRENDRRKVHHGSRAPAKLATMEALPDASADAVPPPHPSPKNASRTRSAPAAEDAAADAYEAADTAADEHLVPIPMEGDGPLIVREKFHEAEPMGIEQALFEMELVGHDFFLFRDKAAGHPSVVYRRRGWDYGVIRLVEE</sequence>
<feature type="compositionally biased region" description="Low complexity" evidence="3">
    <location>
        <begin position="192"/>
        <end position="205"/>
    </location>
</feature>